<evidence type="ECO:0000259" key="3">
    <source>
        <dbReference type="Pfam" id="PF13193"/>
    </source>
</evidence>
<proteinExistence type="inferred from homology"/>
<dbReference type="InterPro" id="IPR042099">
    <property type="entry name" value="ANL_N_sf"/>
</dbReference>
<dbReference type="GO" id="GO:0006631">
    <property type="term" value="P:fatty acid metabolic process"/>
    <property type="evidence" value="ECO:0007669"/>
    <property type="project" value="TreeGrafter"/>
</dbReference>
<protein>
    <recommendedName>
        <fullName evidence="6">AMP-dependent synthetase/ligase</fullName>
    </recommendedName>
</protein>
<dbReference type="CDD" id="cd04433">
    <property type="entry name" value="AFD_class_I"/>
    <property type="match status" value="1"/>
</dbReference>
<gene>
    <name evidence="4" type="ORF">G6O67_007701</name>
</gene>
<sequence length="565" mass="61264">MTAGETLQLPDDPILKALLLAAQRASPSETVVHDVFGFEKSYPQLLGDVRRMRQVLLSRLPPLSTNGRGILCADVQNMAVLTRSAYEFLVAFFAIRAIGAVCMPLASGVFPEEAQYILSRAKATYLLVGGERLDKGEAIRAYIDEHGSPEPLTLLPISSDASPWSIAHTSIDETAQTDPNGPGLIMFTSGTTGRPKGVVLPRRCLAEAAPAEPGSVTISHRPTHWIGGLRDTIVPVVTGIKLFALGEKASAADVLQAFGQYGITHAAFSPPILRQMRDLLTGQGGEMSKEERAKWSGRFKALGTIRCSAGVLEPSATRFWTHLTGLAFENMYGATELGGIAIRGSPTMQRSIGAPTPGVKVKLSEGSSGEMIIQSPYMFLYYLDNEDMTRAALDPDGYYKTGDLAELKNGEYVFHGRASSDYILCGILRIPMVEVESSLMDLPYIAEACVVGVPDYTAIQLCGALVRLKKHTQQQITLARIRSDLAARLPLYMLPTVLRLLKEGEHLLRNHAGKLKKQDILGEYFGSADGKPTCRVSPDIEQCARPNLVWAGSKPWDSGGLQRAP</sequence>
<organism evidence="4 5">
    <name type="scientific">Ophiocordyceps sinensis</name>
    <dbReference type="NCBI Taxonomy" id="72228"/>
    <lineage>
        <taxon>Eukaryota</taxon>
        <taxon>Fungi</taxon>
        <taxon>Dikarya</taxon>
        <taxon>Ascomycota</taxon>
        <taxon>Pezizomycotina</taxon>
        <taxon>Sordariomycetes</taxon>
        <taxon>Hypocreomycetidae</taxon>
        <taxon>Hypocreales</taxon>
        <taxon>Ophiocordycipitaceae</taxon>
        <taxon>Ophiocordyceps</taxon>
    </lineage>
</organism>
<comment type="caution">
    <text evidence="4">The sequence shown here is derived from an EMBL/GenBank/DDBJ whole genome shotgun (WGS) entry which is preliminary data.</text>
</comment>
<dbReference type="EMBL" id="JAAVMX010000008">
    <property type="protein sequence ID" value="KAF4505788.1"/>
    <property type="molecule type" value="Genomic_DNA"/>
</dbReference>
<evidence type="ECO:0000313" key="4">
    <source>
        <dbReference type="EMBL" id="KAF4505788.1"/>
    </source>
</evidence>
<evidence type="ECO:0000259" key="2">
    <source>
        <dbReference type="Pfam" id="PF00501"/>
    </source>
</evidence>
<feature type="domain" description="AMP-binding enzyme C-terminal" evidence="3">
    <location>
        <begin position="434"/>
        <end position="503"/>
    </location>
</feature>
<evidence type="ECO:0008006" key="6">
    <source>
        <dbReference type="Google" id="ProtNLM"/>
    </source>
</evidence>
<dbReference type="OrthoDB" id="6614653at2759"/>
<dbReference type="Gene3D" id="3.30.300.30">
    <property type="match status" value="1"/>
</dbReference>
<dbReference type="PANTHER" id="PTHR43201:SF8">
    <property type="entry name" value="ACYL-COA SYNTHETASE FAMILY MEMBER 3"/>
    <property type="match status" value="1"/>
</dbReference>
<dbReference type="InterPro" id="IPR000873">
    <property type="entry name" value="AMP-dep_synth/lig_dom"/>
</dbReference>
<dbReference type="GO" id="GO:0031956">
    <property type="term" value="F:medium-chain fatty acid-CoA ligase activity"/>
    <property type="evidence" value="ECO:0007669"/>
    <property type="project" value="TreeGrafter"/>
</dbReference>
<name>A0A8H4LUC0_9HYPO</name>
<dbReference type="InterPro" id="IPR020845">
    <property type="entry name" value="AMP-binding_CS"/>
</dbReference>
<dbReference type="SUPFAM" id="SSF56801">
    <property type="entry name" value="Acetyl-CoA synthetase-like"/>
    <property type="match status" value="1"/>
</dbReference>
<dbReference type="InterPro" id="IPR045851">
    <property type="entry name" value="AMP-bd_C_sf"/>
</dbReference>
<dbReference type="Proteomes" id="UP000557566">
    <property type="component" value="Unassembled WGS sequence"/>
</dbReference>
<reference evidence="4 5" key="1">
    <citation type="journal article" date="2020" name="Genome Biol. Evol.">
        <title>A new high-quality draft genome assembly of the Chinese cordyceps Ophiocordyceps sinensis.</title>
        <authorList>
            <person name="Shu R."/>
            <person name="Zhang J."/>
            <person name="Meng Q."/>
            <person name="Zhang H."/>
            <person name="Zhou G."/>
            <person name="Li M."/>
            <person name="Wu P."/>
            <person name="Zhao Y."/>
            <person name="Chen C."/>
            <person name="Qin Q."/>
        </authorList>
    </citation>
    <scope>NUCLEOTIDE SEQUENCE [LARGE SCALE GENOMIC DNA]</scope>
    <source>
        <strain evidence="4 5">IOZ07</strain>
    </source>
</reference>
<evidence type="ECO:0000313" key="5">
    <source>
        <dbReference type="Proteomes" id="UP000557566"/>
    </source>
</evidence>
<comment type="similarity">
    <text evidence="1">Belongs to the ATP-dependent AMP-binding enzyme family.</text>
</comment>
<feature type="domain" description="AMP-dependent synthetase/ligase" evidence="2">
    <location>
        <begin position="77"/>
        <end position="383"/>
    </location>
</feature>
<dbReference type="Pfam" id="PF13193">
    <property type="entry name" value="AMP-binding_C"/>
    <property type="match status" value="1"/>
</dbReference>
<evidence type="ECO:0000256" key="1">
    <source>
        <dbReference type="ARBA" id="ARBA00006432"/>
    </source>
</evidence>
<keyword evidence="5" id="KW-1185">Reference proteome</keyword>
<dbReference type="PANTHER" id="PTHR43201">
    <property type="entry name" value="ACYL-COA SYNTHETASE"/>
    <property type="match status" value="1"/>
</dbReference>
<accession>A0A8H4LUC0</accession>
<dbReference type="Pfam" id="PF00501">
    <property type="entry name" value="AMP-binding"/>
    <property type="match status" value="1"/>
</dbReference>
<dbReference type="AlphaFoldDB" id="A0A8H4LUC0"/>
<dbReference type="Gene3D" id="3.40.50.12780">
    <property type="entry name" value="N-terminal domain of ligase-like"/>
    <property type="match status" value="1"/>
</dbReference>
<dbReference type="InterPro" id="IPR025110">
    <property type="entry name" value="AMP-bd_C"/>
</dbReference>
<dbReference type="PROSITE" id="PS00455">
    <property type="entry name" value="AMP_BINDING"/>
    <property type="match status" value="1"/>
</dbReference>